<accession>A0A2S8G976</accession>
<sequence length="255" mass="28921">MKSVTKEDFLLQYEENSLPFALLASEYRAEVEQSQGVGKILVSMPEHLLDFGPMIQVRIGDHAWSPLLVTTTQSPSVHYVPARKYEMKDSSSISLRLVSPALDGNALYTIGPFLYDFDFASARKQGCRDKIEFVKDRISQLQWFYHGRSQFDPGWHVSHKFASVLADESLVVQELRIGESAEKLSAIPLLFGEDNAPLDMKNLIEANLQYLDSIQQTMKQLERSDYLYAQVGFIDGSATEVREISHQDQMLPSPR</sequence>
<evidence type="ECO:0000313" key="1">
    <source>
        <dbReference type="EMBL" id="PQO41016.1"/>
    </source>
</evidence>
<evidence type="ECO:0000313" key="2">
    <source>
        <dbReference type="Proteomes" id="UP000240009"/>
    </source>
</evidence>
<dbReference type="Proteomes" id="UP000240009">
    <property type="component" value="Unassembled WGS sequence"/>
</dbReference>
<gene>
    <name evidence="1" type="ORF">C5Y96_00920</name>
</gene>
<proteinExistence type="predicted"/>
<comment type="caution">
    <text evidence="1">The sequence shown here is derived from an EMBL/GenBank/DDBJ whole genome shotgun (WGS) entry which is preliminary data.</text>
</comment>
<protein>
    <submittedName>
        <fullName evidence="1">Uncharacterized protein</fullName>
    </submittedName>
</protein>
<name>A0A2S8G976_9BACT</name>
<reference evidence="1 2" key="1">
    <citation type="submission" date="2018-02" db="EMBL/GenBank/DDBJ databases">
        <title>Comparative genomes isolates from brazilian mangrove.</title>
        <authorList>
            <person name="Araujo J.E."/>
            <person name="Taketani R.G."/>
            <person name="Silva M.C.P."/>
            <person name="Loureco M.V."/>
            <person name="Andreote F.D."/>
        </authorList>
    </citation>
    <scope>NUCLEOTIDE SEQUENCE [LARGE SCALE GENOMIC DNA]</scope>
    <source>
        <strain evidence="1 2">HEX-2 MGV</strain>
    </source>
</reference>
<dbReference type="AlphaFoldDB" id="A0A2S8G976"/>
<organism evidence="1 2">
    <name type="scientific">Blastopirellula marina</name>
    <dbReference type="NCBI Taxonomy" id="124"/>
    <lineage>
        <taxon>Bacteria</taxon>
        <taxon>Pseudomonadati</taxon>
        <taxon>Planctomycetota</taxon>
        <taxon>Planctomycetia</taxon>
        <taxon>Pirellulales</taxon>
        <taxon>Pirellulaceae</taxon>
        <taxon>Blastopirellula</taxon>
    </lineage>
</organism>
<dbReference type="EMBL" id="PUIA01000004">
    <property type="protein sequence ID" value="PQO41016.1"/>
    <property type="molecule type" value="Genomic_DNA"/>
</dbReference>